<dbReference type="AlphaFoldDB" id="A0A2P8E4Q8"/>
<reference evidence="2 3" key="1">
    <citation type="submission" date="2018-03" db="EMBL/GenBank/DDBJ databases">
        <title>Genomic Encyclopedia of Archaeal and Bacterial Type Strains, Phase II (KMG-II): from individual species to whole genera.</title>
        <authorList>
            <person name="Goeker M."/>
        </authorList>
    </citation>
    <scope>NUCLEOTIDE SEQUENCE [LARGE SCALE GENOMIC DNA]</scope>
    <source>
        <strain evidence="2 3">DSM 28057</strain>
    </source>
</reference>
<evidence type="ECO:0000313" key="3">
    <source>
        <dbReference type="Proteomes" id="UP000240708"/>
    </source>
</evidence>
<comment type="caution">
    <text evidence="2">The sequence shown here is derived from an EMBL/GenBank/DDBJ whole genome shotgun (WGS) entry which is preliminary data.</text>
</comment>
<sequence length="37" mass="4380">MTQRQKPMEPIHGFFVLGFILGGKLLTYKFAEYEIYI</sequence>
<evidence type="ECO:0000256" key="1">
    <source>
        <dbReference type="SAM" id="Phobius"/>
    </source>
</evidence>
<feature type="transmembrane region" description="Helical" evidence="1">
    <location>
        <begin position="12"/>
        <end position="31"/>
    </location>
</feature>
<protein>
    <submittedName>
        <fullName evidence="2">Uncharacterized protein</fullName>
    </submittedName>
</protein>
<accession>A0A2P8E4Q8</accession>
<organism evidence="2 3">
    <name type="scientific">Cecembia rubra</name>
    <dbReference type="NCBI Taxonomy" id="1485585"/>
    <lineage>
        <taxon>Bacteria</taxon>
        <taxon>Pseudomonadati</taxon>
        <taxon>Bacteroidota</taxon>
        <taxon>Cytophagia</taxon>
        <taxon>Cytophagales</taxon>
        <taxon>Cyclobacteriaceae</taxon>
        <taxon>Cecembia</taxon>
    </lineage>
</organism>
<keyword evidence="1" id="KW-0472">Membrane</keyword>
<dbReference type="Proteomes" id="UP000240708">
    <property type="component" value="Unassembled WGS sequence"/>
</dbReference>
<keyword evidence="1" id="KW-0812">Transmembrane</keyword>
<proteinExistence type="predicted"/>
<keyword evidence="1" id="KW-1133">Transmembrane helix</keyword>
<gene>
    <name evidence="2" type="ORF">CLV48_105196</name>
</gene>
<evidence type="ECO:0000313" key="2">
    <source>
        <dbReference type="EMBL" id="PSL04452.1"/>
    </source>
</evidence>
<keyword evidence="3" id="KW-1185">Reference proteome</keyword>
<dbReference type="EMBL" id="PYGF01000005">
    <property type="protein sequence ID" value="PSL04452.1"/>
    <property type="molecule type" value="Genomic_DNA"/>
</dbReference>
<name>A0A2P8E4Q8_9BACT</name>